<name>A0ABX0SPZ6_9PSEU</name>
<feature type="domain" description="DUF4232" evidence="3">
    <location>
        <begin position="75"/>
        <end position="210"/>
    </location>
</feature>
<evidence type="ECO:0000256" key="2">
    <source>
        <dbReference type="SAM" id="SignalP"/>
    </source>
</evidence>
<feature type="compositionally biased region" description="Low complexity" evidence="1">
    <location>
        <begin position="43"/>
        <end position="68"/>
    </location>
</feature>
<feature type="signal peptide" evidence="2">
    <location>
        <begin position="1"/>
        <end position="33"/>
    </location>
</feature>
<comment type="caution">
    <text evidence="4">The sequence shown here is derived from an EMBL/GenBank/DDBJ whole genome shotgun (WGS) entry which is preliminary data.</text>
</comment>
<dbReference type="RefSeq" id="WP_313885970.1">
    <property type="nucleotide sequence ID" value="NZ_JAANOU010000001.1"/>
</dbReference>
<reference evidence="4 5" key="1">
    <citation type="submission" date="2020-03" db="EMBL/GenBank/DDBJ databases">
        <title>Sequencing the genomes of 1000 actinobacteria strains.</title>
        <authorList>
            <person name="Klenk H.-P."/>
        </authorList>
    </citation>
    <scope>NUCLEOTIDE SEQUENCE [LARGE SCALE GENOMIC DNA]</scope>
    <source>
        <strain evidence="4 5">DSM 45668</strain>
    </source>
</reference>
<keyword evidence="2" id="KW-0732">Signal</keyword>
<feature type="chain" id="PRO_5046678496" description="DUF4232 domain-containing protein" evidence="2">
    <location>
        <begin position="34"/>
        <end position="216"/>
    </location>
</feature>
<evidence type="ECO:0000256" key="1">
    <source>
        <dbReference type="SAM" id="MobiDB-lite"/>
    </source>
</evidence>
<evidence type="ECO:0000259" key="3">
    <source>
        <dbReference type="Pfam" id="PF14016"/>
    </source>
</evidence>
<evidence type="ECO:0000313" key="4">
    <source>
        <dbReference type="EMBL" id="NIH77485.1"/>
    </source>
</evidence>
<gene>
    <name evidence="4" type="ORF">FHX46_000015</name>
</gene>
<dbReference type="EMBL" id="JAANOU010000001">
    <property type="protein sequence ID" value="NIH77485.1"/>
    <property type="molecule type" value="Genomic_DNA"/>
</dbReference>
<dbReference type="PROSITE" id="PS51257">
    <property type="entry name" value="PROKAR_LIPOPROTEIN"/>
    <property type="match status" value="1"/>
</dbReference>
<dbReference type="Pfam" id="PF14016">
    <property type="entry name" value="DUF4232"/>
    <property type="match status" value="1"/>
</dbReference>
<protein>
    <recommendedName>
        <fullName evidence="3">DUF4232 domain-containing protein</fullName>
    </recommendedName>
</protein>
<organism evidence="4 5">
    <name type="scientific">Amycolatopsis viridis</name>
    <dbReference type="NCBI Taxonomy" id="185678"/>
    <lineage>
        <taxon>Bacteria</taxon>
        <taxon>Bacillati</taxon>
        <taxon>Actinomycetota</taxon>
        <taxon>Actinomycetes</taxon>
        <taxon>Pseudonocardiales</taxon>
        <taxon>Pseudonocardiaceae</taxon>
        <taxon>Amycolatopsis</taxon>
    </lineage>
</organism>
<accession>A0ABX0SPZ6</accession>
<dbReference type="Proteomes" id="UP000754495">
    <property type="component" value="Unassembled WGS sequence"/>
</dbReference>
<evidence type="ECO:0000313" key="5">
    <source>
        <dbReference type="Proteomes" id="UP000754495"/>
    </source>
</evidence>
<keyword evidence="5" id="KW-1185">Reference proteome</keyword>
<dbReference type="InterPro" id="IPR025326">
    <property type="entry name" value="DUF4232"/>
</dbReference>
<feature type="region of interest" description="Disordered" evidence="1">
    <location>
        <begin position="29"/>
        <end position="72"/>
    </location>
</feature>
<sequence length="216" mass="21793">MVRATSPRIGLGVTTAALVAVLAGCGTTGTDNAQPQPSPPTTSDPTSSSSPSSSAPAATTPPDSATSTKTGETLCKSSELKLSLGHGDAGAGTVYRPLIFTNVSNHPCVIQGFPGVSYVAGEDGHQVGPAAVRQGDKGGAFTLNNGDSGYAEVGFVNVQNYDTVTCQPQAVRGLRVYPPQETASVFVPLQTTGCASDKIPGDQLTVKTIQKGSGGQ</sequence>
<proteinExistence type="predicted"/>